<dbReference type="InterPro" id="IPR021243">
    <property type="entry name" value="DUF2804"/>
</dbReference>
<dbReference type="Proteomes" id="UP000008914">
    <property type="component" value="Chromosome"/>
</dbReference>
<dbReference type="HOGENOM" id="CLU_068418_0_0_11"/>
<dbReference type="STRING" id="710696.Intca_2835"/>
<dbReference type="Pfam" id="PF10974">
    <property type="entry name" value="DUF2804"/>
    <property type="match status" value="1"/>
</dbReference>
<dbReference type="RefSeq" id="WP_013493648.1">
    <property type="nucleotide sequence ID" value="NC_014830.1"/>
</dbReference>
<dbReference type="EMBL" id="CP002343">
    <property type="protein sequence ID" value="ADU49336.1"/>
    <property type="molecule type" value="Genomic_DNA"/>
</dbReference>
<protein>
    <submittedName>
        <fullName evidence="1">Glycoside hydrolase family 2 sugar binding protein</fullName>
    </submittedName>
</protein>
<dbReference type="PANTHER" id="PTHR35868">
    <property type="entry name" value="DUF2804 DOMAIN-CONTAINING PROTEIN-RELATED"/>
    <property type="match status" value="1"/>
</dbReference>
<gene>
    <name evidence="1" type="ordered locus">Intca_2835</name>
</gene>
<keyword evidence="1" id="KW-0378">Hydrolase</keyword>
<dbReference type="PANTHER" id="PTHR35868:SF3">
    <property type="entry name" value="DUF2804 DOMAIN-CONTAINING PROTEIN"/>
    <property type="match status" value="1"/>
</dbReference>
<name>E6SA88_INTC7</name>
<dbReference type="eggNOG" id="COG3250">
    <property type="taxonomic scope" value="Bacteria"/>
</dbReference>
<evidence type="ECO:0000313" key="1">
    <source>
        <dbReference type="EMBL" id="ADU49336.1"/>
    </source>
</evidence>
<dbReference type="AlphaFoldDB" id="E6SA88"/>
<dbReference type="KEGG" id="ica:Intca_2835"/>
<keyword evidence="2" id="KW-1185">Reference proteome</keyword>
<accession>E6SA88</accession>
<proteinExistence type="predicted"/>
<organism evidence="1 2">
    <name type="scientific">Intrasporangium calvum (strain ATCC 23552 / DSM 43043 / JCM 3097 / NBRC 12989 / NCIMB 10167 / NRRL B-3866 / 7 KIP)</name>
    <dbReference type="NCBI Taxonomy" id="710696"/>
    <lineage>
        <taxon>Bacteria</taxon>
        <taxon>Bacillati</taxon>
        <taxon>Actinomycetota</taxon>
        <taxon>Actinomycetes</taxon>
        <taxon>Micrococcales</taxon>
        <taxon>Intrasporangiaceae</taxon>
        <taxon>Intrasporangium</taxon>
    </lineage>
</organism>
<sequence>MAETPLPQAIPSRPLPEREITSPVLLTLPDGHLNDDAVGWTRAPLVITDGIGRGARAWGRSRRWEQWTVTTTTHVVTLTVSDLDYAALHGIWIVDRRSGAEIAHDSVGLLAGSASLPGTLGRGSVRARTLPVRIDIDEIENGTRLRAVGERIRVDIVAHRPEGHESLGVVVPWSRRRFLYTVKDVARPAEGTLYIDGRPQPLPAAVSWATHDHGRGRWPRTPAWSSGTASGVTDGRVVGFHLGGRWADGTGSAPNGLLVDGRLSKVSEELTWEYSPEEWMAPWQVRGDTVDLTFTPEHARTSSVGTTFGASTAKQLFGTWSGRVRDENTTWITVTDLFGSAEEIRTRW</sequence>
<evidence type="ECO:0000313" key="2">
    <source>
        <dbReference type="Proteomes" id="UP000008914"/>
    </source>
</evidence>
<dbReference type="GO" id="GO:0016787">
    <property type="term" value="F:hydrolase activity"/>
    <property type="evidence" value="ECO:0007669"/>
    <property type="project" value="UniProtKB-KW"/>
</dbReference>
<reference evidence="1 2" key="1">
    <citation type="journal article" date="2010" name="Stand. Genomic Sci.">
        <title>Complete genome sequence of Intrasporangium calvum type strain (7 KIP).</title>
        <authorList>
            <person name="Del Rio T.G."/>
            <person name="Chertkov O."/>
            <person name="Yasawong M."/>
            <person name="Lucas S."/>
            <person name="Deshpande S."/>
            <person name="Cheng J.F."/>
            <person name="Detter C."/>
            <person name="Tapia R."/>
            <person name="Han C."/>
            <person name="Goodwin L."/>
            <person name="Pitluck S."/>
            <person name="Liolios K."/>
            <person name="Ivanova N."/>
            <person name="Mavromatis K."/>
            <person name="Pati A."/>
            <person name="Chen A."/>
            <person name="Palaniappan K."/>
            <person name="Land M."/>
            <person name="Hauser L."/>
            <person name="Chang Y.J."/>
            <person name="Jeffries C.D."/>
            <person name="Rohde M."/>
            <person name="Pukall R."/>
            <person name="Sikorski J."/>
            <person name="Goker M."/>
            <person name="Woyke T."/>
            <person name="Bristow J."/>
            <person name="Eisen J.A."/>
            <person name="Markowitz V."/>
            <person name="Hugenholtz P."/>
            <person name="Kyrpides N.C."/>
            <person name="Klenk H.P."/>
            <person name="Lapidus A."/>
        </authorList>
    </citation>
    <scope>NUCLEOTIDE SEQUENCE [LARGE SCALE GENOMIC DNA]</scope>
    <source>
        <strain evidence="2">ATCC 23552 / DSM 43043 / JCM 3097 / NBRC 12989 / 7 KIP</strain>
    </source>
</reference>